<evidence type="ECO:0000256" key="3">
    <source>
        <dbReference type="SAM" id="MobiDB-lite"/>
    </source>
</evidence>
<evidence type="ECO:0000256" key="1">
    <source>
        <dbReference type="ARBA" id="ARBA00022801"/>
    </source>
</evidence>
<dbReference type="Proteomes" id="UP000800235">
    <property type="component" value="Unassembled WGS sequence"/>
</dbReference>
<dbReference type="Gene3D" id="3.90.70.130">
    <property type="match status" value="1"/>
</dbReference>
<gene>
    <name evidence="5" type="ORF">EJ08DRAFT_454022</name>
</gene>
<evidence type="ECO:0000259" key="4">
    <source>
        <dbReference type="PROSITE" id="PS50157"/>
    </source>
</evidence>
<evidence type="ECO:0000256" key="2">
    <source>
        <dbReference type="PROSITE-ProRule" id="PRU00042"/>
    </source>
</evidence>
<feature type="region of interest" description="Disordered" evidence="3">
    <location>
        <begin position="40"/>
        <end position="65"/>
    </location>
</feature>
<name>A0A9P4NIK5_9PEZI</name>
<proteinExistence type="predicted"/>
<dbReference type="InterPro" id="IPR012462">
    <property type="entry name" value="UFSP1/2_DUB_cat"/>
</dbReference>
<feature type="compositionally biased region" description="Basic and acidic residues" evidence="3">
    <location>
        <begin position="199"/>
        <end position="223"/>
    </location>
</feature>
<dbReference type="GO" id="GO:0008270">
    <property type="term" value="F:zinc ion binding"/>
    <property type="evidence" value="ECO:0007669"/>
    <property type="project" value="UniProtKB-KW"/>
</dbReference>
<dbReference type="PROSITE" id="PS50157">
    <property type="entry name" value="ZINC_FINGER_C2H2_2"/>
    <property type="match status" value="1"/>
</dbReference>
<dbReference type="PANTHER" id="PTHR48153">
    <property type="entry name" value="UFM1-SPECIFIC PROTEASE 2"/>
    <property type="match status" value="1"/>
</dbReference>
<feature type="domain" description="C2H2-type" evidence="4">
    <location>
        <begin position="92"/>
        <end position="119"/>
    </location>
</feature>
<reference evidence="5" key="1">
    <citation type="journal article" date="2020" name="Stud. Mycol.">
        <title>101 Dothideomycetes genomes: a test case for predicting lifestyles and emergence of pathogens.</title>
        <authorList>
            <person name="Haridas S."/>
            <person name="Albert R."/>
            <person name="Binder M."/>
            <person name="Bloem J."/>
            <person name="Labutti K."/>
            <person name="Salamov A."/>
            <person name="Andreopoulos B."/>
            <person name="Baker S."/>
            <person name="Barry K."/>
            <person name="Bills G."/>
            <person name="Bluhm B."/>
            <person name="Cannon C."/>
            <person name="Castanera R."/>
            <person name="Culley D."/>
            <person name="Daum C."/>
            <person name="Ezra D."/>
            <person name="Gonzalez J."/>
            <person name="Henrissat B."/>
            <person name="Kuo A."/>
            <person name="Liang C."/>
            <person name="Lipzen A."/>
            <person name="Lutzoni F."/>
            <person name="Magnuson J."/>
            <person name="Mondo S."/>
            <person name="Nolan M."/>
            <person name="Ohm R."/>
            <person name="Pangilinan J."/>
            <person name="Park H.-J."/>
            <person name="Ramirez L."/>
            <person name="Alfaro M."/>
            <person name="Sun H."/>
            <person name="Tritt A."/>
            <person name="Yoshinaga Y."/>
            <person name="Zwiers L.-H."/>
            <person name="Turgeon B."/>
            <person name="Goodwin S."/>
            <person name="Spatafora J."/>
            <person name="Crous P."/>
            <person name="Grigoriev I."/>
        </authorList>
    </citation>
    <scope>NUCLEOTIDE SEQUENCE</scope>
    <source>
        <strain evidence="5">CBS 130266</strain>
    </source>
</reference>
<keyword evidence="2" id="KW-0862">Zinc</keyword>
<dbReference type="InterPro" id="IPR013087">
    <property type="entry name" value="Znf_C2H2_type"/>
</dbReference>
<keyword evidence="6" id="KW-1185">Reference proteome</keyword>
<feature type="compositionally biased region" description="Polar residues" evidence="3">
    <location>
        <begin position="153"/>
        <end position="167"/>
    </location>
</feature>
<evidence type="ECO:0000313" key="6">
    <source>
        <dbReference type="Proteomes" id="UP000800235"/>
    </source>
</evidence>
<dbReference type="OrthoDB" id="288987at2759"/>
<sequence length="520" mass="59037">MTGHLECYFQCGVLCSSLEDLAFHIELVHRETSDISPFVVRKSKEQSPPAFPGRAPPPIPLSSKEKVRVQQVTATKDGKAGSGDDDELDLSIICDGCGEHLVLLSDLDEHHEMHEAERLILNDGPSSSSQSNVINSAQEHSSSPSSFIPSNSRTITGANSPSFSTDLSPALRHEEHRTMHQQQSQRQSLGRKFLSMVGMERKSPGKPRRDTERLGKKELGPHAYEDRMPESLIKHLQKGPKVTRSKVISRSGGVVTREEVQGETIGVLPVLRRLIEYDPYVRIAYLCHPTVKQIGKDKYEGGFCGYRSIQMQVSYLQGCKAPGCEHFPGRTPSIFELQDQIETAWDNKIHWHSRSQIGVLKYTRKWIGTLEAHAIYQNLGIPCQVQQFSDTERQYAHEQLLDYVEEYFANVALMDGRKVQLSLKPPIYFQRPGHSMVIVGLEKMQNGVRNLLVFDPMYQAPKAMEQLVQRGERKIRAPDPKLLHFYRRSEYRLENYVDFECLELTGDNLPIFPAWDVRSE</sequence>
<keyword evidence="2" id="KW-0863">Zinc-finger</keyword>
<dbReference type="GO" id="GO:0019783">
    <property type="term" value="F:ubiquitin-like protein peptidase activity"/>
    <property type="evidence" value="ECO:0007669"/>
    <property type="project" value="TreeGrafter"/>
</dbReference>
<dbReference type="AlphaFoldDB" id="A0A9P4NIK5"/>
<evidence type="ECO:0000313" key="5">
    <source>
        <dbReference type="EMBL" id="KAF2423315.1"/>
    </source>
</evidence>
<accession>A0A9P4NIK5</accession>
<keyword evidence="2" id="KW-0479">Metal-binding</keyword>
<dbReference type="PANTHER" id="PTHR48153:SF4">
    <property type="entry name" value="UBIQUITIN CARBOXYL-TERMINAL HYDROLASE MUG105"/>
    <property type="match status" value="1"/>
</dbReference>
<keyword evidence="1" id="KW-0378">Hydrolase</keyword>
<feature type="compositionally biased region" description="Pro residues" evidence="3">
    <location>
        <begin position="49"/>
        <end position="60"/>
    </location>
</feature>
<comment type="caution">
    <text evidence="5">The sequence shown here is derived from an EMBL/GenBank/DDBJ whole genome shotgun (WGS) entry which is preliminary data.</text>
</comment>
<dbReference type="PROSITE" id="PS00028">
    <property type="entry name" value="ZINC_FINGER_C2H2_1"/>
    <property type="match status" value="2"/>
</dbReference>
<dbReference type="Pfam" id="PF07910">
    <property type="entry name" value="Peptidase_C78"/>
    <property type="match status" value="1"/>
</dbReference>
<protein>
    <submittedName>
        <fullName evidence="5">DUF1671-domain-containing protein</fullName>
    </submittedName>
</protein>
<feature type="compositionally biased region" description="Low complexity" evidence="3">
    <location>
        <begin position="141"/>
        <end position="152"/>
    </location>
</feature>
<feature type="region of interest" description="Disordered" evidence="3">
    <location>
        <begin position="121"/>
        <end position="167"/>
    </location>
</feature>
<organism evidence="5 6">
    <name type="scientific">Tothia fuscella</name>
    <dbReference type="NCBI Taxonomy" id="1048955"/>
    <lineage>
        <taxon>Eukaryota</taxon>
        <taxon>Fungi</taxon>
        <taxon>Dikarya</taxon>
        <taxon>Ascomycota</taxon>
        <taxon>Pezizomycotina</taxon>
        <taxon>Dothideomycetes</taxon>
        <taxon>Pleosporomycetidae</taxon>
        <taxon>Venturiales</taxon>
        <taxon>Cylindrosympodiaceae</taxon>
        <taxon>Tothia</taxon>
    </lineage>
</organism>
<dbReference type="EMBL" id="MU007083">
    <property type="protein sequence ID" value="KAF2423315.1"/>
    <property type="molecule type" value="Genomic_DNA"/>
</dbReference>
<feature type="region of interest" description="Disordered" evidence="3">
    <location>
        <begin position="197"/>
        <end position="223"/>
    </location>
</feature>